<name>A0A6B8RRA6_9BACL</name>
<sequence length="166" mass="19202">MRVPPFERYEKALAGAGIFLVGLIVGCALFMSIYQNNFSILSIQNQQLRSELKSLKDDIRLNGLKQKKSSHALIHSIKVTFERKPEANKMDEVSENKLREEITQDLQFLYGSEIRKIRDDPLLYRNLLEGKTYHAIQERDYTIYVRSLIIIDDELTITLSAAVVRK</sequence>
<dbReference type="KEGG" id="ppsc:EHS13_24415"/>
<dbReference type="PROSITE" id="PS51257">
    <property type="entry name" value="PROKAR_LIPOPROTEIN"/>
    <property type="match status" value="1"/>
</dbReference>
<dbReference type="RefSeq" id="WP_155702908.1">
    <property type="nucleotide sequence ID" value="NZ_CP034235.1"/>
</dbReference>
<keyword evidence="1" id="KW-1133">Transmembrane helix</keyword>
<dbReference type="Proteomes" id="UP000426246">
    <property type="component" value="Chromosome"/>
</dbReference>
<evidence type="ECO:0000256" key="1">
    <source>
        <dbReference type="SAM" id="Phobius"/>
    </source>
</evidence>
<keyword evidence="1" id="KW-0472">Membrane</keyword>
<evidence type="ECO:0000313" key="4">
    <source>
        <dbReference type="Proteomes" id="UP000426246"/>
    </source>
</evidence>
<evidence type="ECO:0000259" key="2">
    <source>
        <dbReference type="Pfam" id="PF26347"/>
    </source>
</evidence>
<feature type="transmembrane region" description="Helical" evidence="1">
    <location>
        <begin position="12"/>
        <end position="34"/>
    </location>
</feature>
<accession>A0A6B8RRA6</accession>
<dbReference type="InterPro" id="IPR058620">
    <property type="entry name" value="YtrI_C"/>
</dbReference>
<gene>
    <name evidence="3" type="ORF">EHS13_24415</name>
</gene>
<feature type="domain" description="Sporulation membrane protein YtrI C-terminal" evidence="2">
    <location>
        <begin position="76"/>
        <end position="161"/>
    </location>
</feature>
<reference evidence="4" key="1">
    <citation type="submission" date="2018-11" db="EMBL/GenBank/DDBJ databases">
        <title>Complete genome sequence of Paenibacillus sp. ML311-T8.</title>
        <authorList>
            <person name="Nam Y.-D."/>
            <person name="Kang J."/>
            <person name="Chung W.-H."/>
            <person name="Park Y.S."/>
        </authorList>
    </citation>
    <scope>NUCLEOTIDE SEQUENCE [LARGE SCALE GENOMIC DNA]</scope>
    <source>
        <strain evidence="4">ML311-T8</strain>
    </source>
</reference>
<dbReference type="OrthoDB" id="2655161at2"/>
<evidence type="ECO:0000313" key="3">
    <source>
        <dbReference type="EMBL" id="QGQ97808.1"/>
    </source>
</evidence>
<dbReference type="AlphaFoldDB" id="A0A6B8RRA6"/>
<dbReference type="Pfam" id="PF26347">
    <property type="entry name" value="YtrI_sporulation"/>
    <property type="match status" value="1"/>
</dbReference>
<organism evidence="3 4">
    <name type="scientific">Paenibacillus psychroresistens</name>
    <dbReference type="NCBI Taxonomy" id="1778678"/>
    <lineage>
        <taxon>Bacteria</taxon>
        <taxon>Bacillati</taxon>
        <taxon>Bacillota</taxon>
        <taxon>Bacilli</taxon>
        <taxon>Bacillales</taxon>
        <taxon>Paenibacillaceae</taxon>
        <taxon>Paenibacillus</taxon>
    </lineage>
</organism>
<keyword evidence="1" id="KW-0812">Transmembrane</keyword>
<dbReference type="EMBL" id="CP034235">
    <property type="protein sequence ID" value="QGQ97808.1"/>
    <property type="molecule type" value="Genomic_DNA"/>
</dbReference>
<protein>
    <recommendedName>
        <fullName evidence="2">Sporulation membrane protein YtrI C-terminal domain-containing protein</fullName>
    </recommendedName>
</protein>
<proteinExistence type="predicted"/>
<keyword evidence="4" id="KW-1185">Reference proteome</keyword>